<sequence>MRNSDQHRKLMYDFEYMGKPKIYQLAHIDKKLGNKAEGTTQGLTQENFLKLHDVAKRAQMLILDYKLLHGDLEHLRSDVIEHMAINHNSEKDIAPRVMAYALVAGTSKLTSVLQLLHDELGPQDLLDVKQAYQDECLKHLQGYDAAGFQDPLPVKFILENGVAAYKTFYPNKPEPTAYQFVEKALSGELPQAGVMHLLDMLKEEDKTGEKWTQGFMRYAQYILGQRPYLPNANLRLALTGTQIPSNRECSQRLSNAIRSIMSSTGLSAHEGTLEEFAETIRLNDFYYEKLLLQDLTSSLMEEVQSSEQNPDQDFDHGVEAWMRLSVFLKALKLSDEELSVIALRSVREASLGSAYDDALENPAIGALSMSQLLFTKKESIRERIEKEPARSIAFGIWHSMSQFAMGQALQTDEGRFVMYKITNNRLLLNGLKDKSLVDQAFGADLGL</sequence>
<reference evidence="1 2" key="1">
    <citation type="journal article" date="2011" name="PLoS Pathog.">
        <title>Dynamic evolution of pathogenicity revealed by sequencing and comparative genomics of 19 Pseudomonas syringae isolates.</title>
        <authorList>
            <person name="Baltrus D.A."/>
            <person name="Nishimura M.T."/>
            <person name="Romanchuk A."/>
            <person name="Chang J.H."/>
            <person name="Mukhtar M.S."/>
            <person name="Cherkis K."/>
            <person name="Roach J."/>
            <person name="Grant S.R."/>
            <person name="Jones C.D."/>
            <person name="Dangl J.L."/>
        </authorList>
    </citation>
    <scope>NUCLEOTIDE SEQUENCE [LARGE SCALE GENOMIC DNA]</scope>
    <source>
        <strain evidence="1 2">M301315</strain>
    </source>
</reference>
<protein>
    <submittedName>
        <fullName evidence="1">Uncharacterized protein</fullName>
    </submittedName>
</protein>
<dbReference type="AlphaFoldDB" id="A0AAD0V9H3"/>
<geneLocation type="plasmid" evidence="2">
    <name>pmppla107</name>
</geneLocation>
<dbReference type="RefSeq" id="WP_054068221.1">
    <property type="nucleotide sequence ID" value="NZ_CP031226.1"/>
</dbReference>
<name>A0AAD0V9H3_PSEAV</name>
<evidence type="ECO:0000313" key="1">
    <source>
        <dbReference type="EMBL" id="AXH59828.1"/>
    </source>
</evidence>
<accession>A0AAD0V9H3</accession>
<evidence type="ECO:0000313" key="2">
    <source>
        <dbReference type="Proteomes" id="UP000006426"/>
    </source>
</evidence>
<gene>
    <name evidence="1" type="ORF">PLA107_031890</name>
</gene>
<organism evidence="1 2">
    <name type="scientific">Pseudomonas amygdali pv. lachrymans str. M301315</name>
    <dbReference type="NCBI Taxonomy" id="629260"/>
    <lineage>
        <taxon>Bacteria</taxon>
        <taxon>Pseudomonadati</taxon>
        <taxon>Pseudomonadota</taxon>
        <taxon>Gammaproteobacteria</taxon>
        <taxon>Pseudomonadales</taxon>
        <taxon>Pseudomonadaceae</taxon>
        <taxon>Pseudomonas</taxon>
        <taxon>Pseudomonas amygdali</taxon>
    </lineage>
</organism>
<keyword evidence="1" id="KW-0614">Plasmid</keyword>
<dbReference type="Proteomes" id="UP000006426">
    <property type="component" value="Plasmid pmppla107"/>
</dbReference>
<dbReference type="EMBL" id="CP031226">
    <property type="protein sequence ID" value="AXH59828.1"/>
    <property type="molecule type" value="Genomic_DNA"/>
</dbReference>
<proteinExistence type="predicted"/>